<sequence>MTKKQYTLRDRAKITMAIPQHITPSPLLLCSPSAVRNSPRSRVLATLPMYCGASLLGIETPLRHYKSYEPTSKIRLLLVAGC</sequence>
<reference evidence="1 2" key="1">
    <citation type="journal article" date="2019" name="Nat. Ecol. Evol.">
        <title>Megaphylogeny resolves global patterns of mushroom evolution.</title>
        <authorList>
            <person name="Varga T."/>
            <person name="Krizsan K."/>
            <person name="Foldi C."/>
            <person name="Dima B."/>
            <person name="Sanchez-Garcia M."/>
            <person name="Sanchez-Ramirez S."/>
            <person name="Szollosi G.J."/>
            <person name="Szarkandi J.G."/>
            <person name="Papp V."/>
            <person name="Albert L."/>
            <person name="Andreopoulos W."/>
            <person name="Angelini C."/>
            <person name="Antonin V."/>
            <person name="Barry K.W."/>
            <person name="Bougher N.L."/>
            <person name="Buchanan P."/>
            <person name="Buyck B."/>
            <person name="Bense V."/>
            <person name="Catcheside P."/>
            <person name="Chovatia M."/>
            <person name="Cooper J."/>
            <person name="Damon W."/>
            <person name="Desjardin D."/>
            <person name="Finy P."/>
            <person name="Geml J."/>
            <person name="Haridas S."/>
            <person name="Hughes K."/>
            <person name="Justo A."/>
            <person name="Karasinski D."/>
            <person name="Kautmanova I."/>
            <person name="Kiss B."/>
            <person name="Kocsube S."/>
            <person name="Kotiranta H."/>
            <person name="LaButti K.M."/>
            <person name="Lechner B.E."/>
            <person name="Liimatainen K."/>
            <person name="Lipzen A."/>
            <person name="Lukacs Z."/>
            <person name="Mihaltcheva S."/>
            <person name="Morgado L.N."/>
            <person name="Niskanen T."/>
            <person name="Noordeloos M.E."/>
            <person name="Ohm R.A."/>
            <person name="Ortiz-Santana B."/>
            <person name="Ovrebo C."/>
            <person name="Racz N."/>
            <person name="Riley R."/>
            <person name="Savchenko A."/>
            <person name="Shiryaev A."/>
            <person name="Soop K."/>
            <person name="Spirin V."/>
            <person name="Szebenyi C."/>
            <person name="Tomsovsky M."/>
            <person name="Tulloss R.E."/>
            <person name="Uehling J."/>
            <person name="Grigoriev I.V."/>
            <person name="Vagvolgyi C."/>
            <person name="Papp T."/>
            <person name="Martin F.M."/>
            <person name="Miettinen O."/>
            <person name="Hibbett D.S."/>
            <person name="Nagy L.G."/>
        </authorList>
    </citation>
    <scope>NUCLEOTIDE SEQUENCE [LARGE SCALE GENOMIC DNA]</scope>
    <source>
        <strain evidence="1 2">FP101781</strain>
    </source>
</reference>
<evidence type="ECO:0000313" key="2">
    <source>
        <dbReference type="Proteomes" id="UP000298030"/>
    </source>
</evidence>
<comment type="caution">
    <text evidence="1">The sequence shown here is derived from an EMBL/GenBank/DDBJ whole genome shotgun (WGS) entry which is preliminary data.</text>
</comment>
<organism evidence="1 2">
    <name type="scientific">Coprinellus micaceus</name>
    <name type="common">Glistening ink-cap mushroom</name>
    <name type="synonym">Coprinus micaceus</name>
    <dbReference type="NCBI Taxonomy" id="71717"/>
    <lineage>
        <taxon>Eukaryota</taxon>
        <taxon>Fungi</taxon>
        <taxon>Dikarya</taxon>
        <taxon>Basidiomycota</taxon>
        <taxon>Agaricomycotina</taxon>
        <taxon>Agaricomycetes</taxon>
        <taxon>Agaricomycetidae</taxon>
        <taxon>Agaricales</taxon>
        <taxon>Agaricineae</taxon>
        <taxon>Psathyrellaceae</taxon>
        <taxon>Coprinellus</taxon>
    </lineage>
</organism>
<dbReference type="AlphaFoldDB" id="A0A4Y7TS34"/>
<name>A0A4Y7TS34_COPMI</name>
<dbReference type="EMBL" id="QPFP01000005">
    <property type="protein sequence ID" value="TEB36995.1"/>
    <property type="molecule type" value="Genomic_DNA"/>
</dbReference>
<protein>
    <submittedName>
        <fullName evidence="1">Uncharacterized protein</fullName>
    </submittedName>
</protein>
<evidence type="ECO:0000313" key="1">
    <source>
        <dbReference type="EMBL" id="TEB36995.1"/>
    </source>
</evidence>
<gene>
    <name evidence="1" type="ORF">FA13DRAFT_1787273</name>
</gene>
<dbReference type="Proteomes" id="UP000298030">
    <property type="component" value="Unassembled WGS sequence"/>
</dbReference>
<proteinExistence type="predicted"/>
<keyword evidence="2" id="KW-1185">Reference proteome</keyword>
<accession>A0A4Y7TS34</accession>